<dbReference type="eggNOG" id="COG2984">
    <property type="taxonomic scope" value="Bacteria"/>
</dbReference>
<dbReference type="PANTHER" id="PTHR35271:SF1">
    <property type="entry name" value="ABC TRANSPORTER, SUBSTRATE-BINDING LIPOPROTEIN"/>
    <property type="match status" value="1"/>
</dbReference>
<dbReference type="EMBL" id="CP002659">
    <property type="protein sequence ID" value="AEC02214.1"/>
    <property type="molecule type" value="Genomic_DNA"/>
</dbReference>
<keyword evidence="1" id="KW-0732">Signal</keyword>
<evidence type="ECO:0000313" key="2">
    <source>
        <dbReference type="EMBL" id="AEC02214.1"/>
    </source>
</evidence>
<dbReference type="SUPFAM" id="SSF53822">
    <property type="entry name" value="Periplasmic binding protein-like I"/>
    <property type="match status" value="2"/>
</dbReference>
<dbReference type="CDD" id="cd06325">
    <property type="entry name" value="PBP1_ABC_unchar_transporter"/>
    <property type="match status" value="1"/>
</dbReference>
<dbReference type="Gene3D" id="3.40.50.2300">
    <property type="match status" value="2"/>
</dbReference>
<reference evidence="2 3" key="2">
    <citation type="journal article" date="2012" name="Stand. Genomic Sci.">
        <title>Complete genome sequence of the termite hindgut bacterium Spirochaeta coccoides type strain (SPN1(T)), reclassification in the genus Sphaerochaeta as Sphaerochaeta coccoides comb. nov. and emendations of the family Spirochaetaceae and the genus Sphaerochaeta.</title>
        <authorList>
            <person name="Abt B."/>
            <person name="Han C."/>
            <person name="Scheuner C."/>
            <person name="Lu M."/>
            <person name="Lapidus A."/>
            <person name="Nolan M."/>
            <person name="Lucas S."/>
            <person name="Hammon N."/>
            <person name="Deshpande S."/>
            <person name="Cheng J.F."/>
            <person name="Tapia R."/>
            <person name="Goodwin L.A."/>
            <person name="Pitluck S."/>
            <person name="Liolios K."/>
            <person name="Pagani I."/>
            <person name="Ivanova N."/>
            <person name="Mavromatis K."/>
            <person name="Mikhailova N."/>
            <person name="Huntemann M."/>
            <person name="Pati A."/>
            <person name="Chen A."/>
            <person name="Palaniappan K."/>
            <person name="Land M."/>
            <person name="Hauser L."/>
            <person name="Brambilla E.M."/>
            <person name="Rohde M."/>
            <person name="Spring S."/>
            <person name="Gronow S."/>
            <person name="Goker M."/>
            <person name="Woyke T."/>
            <person name="Bristow J."/>
            <person name="Eisen J.A."/>
            <person name="Markowitz V."/>
            <person name="Hugenholtz P."/>
            <person name="Kyrpides N.C."/>
            <person name="Klenk H.P."/>
            <person name="Detter J.C."/>
        </authorList>
    </citation>
    <scope>NUCLEOTIDE SEQUENCE [LARGE SCALE GENOMIC DNA]</scope>
    <source>
        <strain evidence="3">ATCC BAA-1237 / DSM 17374 / SPN1</strain>
    </source>
</reference>
<dbReference type="KEGG" id="scc:Spico_0991"/>
<evidence type="ECO:0000256" key="1">
    <source>
        <dbReference type="SAM" id="SignalP"/>
    </source>
</evidence>
<organism evidence="2 3">
    <name type="scientific">Parasphaerochaeta coccoides (strain ATCC BAA-1237 / DSM 17374 / SPN1)</name>
    <name type="common">Sphaerochaeta coccoides</name>
    <dbReference type="NCBI Taxonomy" id="760011"/>
    <lineage>
        <taxon>Bacteria</taxon>
        <taxon>Pseudomonadati</taxon>
        <taxon>Spirochaetota</taxon>
        <taxon>Spirochaetia</taxon>
        <taxon>Spirochaetales</taxon>
        <taxon>Sphaerochaetaceae</taxon>
        <taxon>Parasphaerochaeta</taxon>
    </lineage>
</organism>
<dbReference type="Pfam" id="PF04392">
    <property type="entry name" value="ABC_sub_bind"/>
    <property type="match status" value="1"/>
</dbReference>
<gene>
    <name evidence="2" type="ordered locus">Spico_0991</name>
</gene>
<protein>
    <submittedName>
        <fullName evidence="2">ABC transporter substrate binding protein</fullName>
    </submittedName>
</protein>
<evidence type="ECO:0000313" key="3">
    <source>
        <dbReference type="Proteomes" id="UP000007939"/>
    </source>
</evidence>
<feature type="chain" id="PRO_5003313815" evidence="1">
    <location>
        <begin position="21"/>
        <end position="337"/>
    </location>
</feature>
<dbReference type="Proteomes" id="UP000007939">
    <property type="component" value="Chromosome"/>
</dbReference>
<dbReference type="HOGENOM" id="CLU_058196_0_0_12"/>
<dbReference type="InterPro" id="IPR028082">
    <property type="entry name" value="Peripla_BP_I"/>
</dbReference>
<dbReference type="RefSeq" id="WP_013739609.1">
    <property type="nucleotide sequence ID" value="NC_015436.1"/>
</dbReference>
<accession>F4GJE9</accession>
<dbReference type="AlphaFoldDB" id="F4GJE9"/>
<keyword evidence="3" id="KW-1185">Reference proteome</keyword>
<proteinExistence type="predicted"/>
<dbReference type="InterPro" id="IPR007487">
    <property type="entry name" value="ABC_transpt-TYRBP-like"/>
</dbReference>
<dbReference type="OrthoDB" id="9776955at2"/>
<name>F4GJE9_PARC1</name>
<feature type="signal peptide" evidence="1">
    <location>
        <begin position="1"/>
        <end position="20"/>
    </location>
</feature>
<reference evidence="3" key="1">
    <citation type="submission" date="2011-04" db="EMBL/GenBank/DDBJ databases">
        <title>The complete genome of Spirochaeta coccoides DSM 17374.</title>
        <authorList>
            <person name="Lucas S."/>
            <person name="Copeland A."/>
            <person name="Lapidus A."/>
            <person name="Bruce D."/>
            <person name="Goodwin L."/>
            <person name="Pitluck S."/>
            <person name="Peters L."/>
            <person name="Kyrpides N."/>
            <person name="Mavromatis K."/>
            <person name="Pagani I."/>
            <person name="Ivanova N."/>
            <person name="Ovchinnikova G."/>
            <person name="Lu M."/>
            <person name="Detter J.C."/>
            <person name="Tapia R."/>
            <person name="Han C."/>
            <person name="Land M."/>
            <person name="Hauser L."/>
            <person name="Markowitz V."/>
            <person name="Cheng J.-F."/>
            <person name="Hugenholtz P."/>
            <person name="Woyke T."/>
            <person name="Wu D."/>
            <person name="Spring S."/>
            <person name="Schroeder M."/>
            <person name="Brambilla E."/>
            <person name="Klenk H.-P."/>
            <person name="Eisen J.A."/>
        </authorList>
    </citation>
    <scope>NUCLEOTIDE SEQUENCE [LARGE SCALE GENOMIC DNA]</scope>
    <source>
        <strain evidence="3">ATCC BAA-1237 / DSM 17374 / SPN1</strain>
    </source>
</reference>
<dbReference type="PANTHER" id="PTHR35271">
    <property type="entry name" value="ABC TRANSPORTER, SUBSTRATE-BINDING LIPOPROTEIN-RELATED"/>
    <property type="match status" value="1"/>
</dbReference>
<sequence>MTIRRTALIIVLSLISFSLAATGAKESSPSRNISVTTIGISQLVSHPALDSIAQGIEDYLAEKKLPVEVELQNASGEISTAAAIARKFKMDGKDIVVGIATPTAQALANAITTSPVVFSAVTEPISAGLVSSYAPEPGSNVTGVSDLTPVAEQIALFIRVTGARKLGMVYTSGEANGVVQMEMAKEAAQKAGVEFISASVSNSAEVKMATQSIIERVDALYIAIDNTVVSAIASVSDVAKKAGKPLFNADTTSSEGIDFLMSWGFDYYNFGTATGQVIERLINGEKPSDIGTVFLDDPTLFELWINMDVAQELGVVFPADILQAAKVVFQAGEKHIK</sequence>
<dbReference type="STRING" id="760011.Spico_0991"/>